<feature type="compositionally biased region" description="Polar residues" evidence="1">
    <location>
        <begin position="34"/>
        <end position="52"/>
    </location>
</feature>
<name>A0AAE1A9M9_9GAST</name>
<feature type="compositionally biased region" description="Basic and acidic residues" evidence="1">
    <location>
        <begin position="21"/>
        <end position="31"/>
    </location>
</feature>
<accession>A0AAE1A9M9</accession>
<dbReference type="Proteomes" id="UP001283361">
    <property type="component" value="Unassembled WGS sequence"/>
</dbReference>
<reference evidence="2" key="1">
    <citation type="journal article" date="2023" name="G3 (Bethesda)">
        <title>A reference genome for the long-term kleptoplast-retaining sea slug Elysia crispata morphotype clarki.</title>
        <authorList>
            <person name="Eastman K.E."/>
            <person name="Pendleton A.L."/>
            <person name="Shaikh M.A."/>
            <person name="Suttiyut T."/>
            <person name="Ogas R."/>
            <person name="Tomko P."/>
            <person name="Gavelis G."/>
            <person name="Widhalm J.R."/>
            <person name="Wisecaver J.H."/>
        </authorList>
    </citation>
    <scope>NUCLEOTIDE SEQUENCE</scope>
    <source>
        <strain evidence="2">ECLA1</strain>
    </source>
</reference>
<dbReference type="AlphaFoldDB" id="A0AAE1A9M9"/>
<protein>
    <submittedName>
        <fullName evidence="2">Uncharacterized protein</fullName>
    </submittedName>
</protein>
<comment type="caution">
    <text evidence="2">The sequence shown here is derived from an EMBL/GenBank/DDBJ whole genome shotgun (WGS) entry which is preliminary data.</text>
</comment>
<organism evidence="2 3">
    <name type="scientific">Elysia crispata</name>
    <name type="common">lettuce slug</name>
    <dbReference type="NCBI Taxonomy" id="231223"/>
    <lineage>
        <taxon>Eukaryota</taxon>
        <taxon>Metazoa</taxon>
        <taxon>Spiralia</taxon>
        <taxon>Lophotrochozoa</taxon>
        <taxon>Mollusca</taxon>
        <taxon>Gastropoda</taxon>
        <taxon>Heterobranchia</taxon>
        <taxon>Euthyneura</taxon>
        <taxon>Panpulmonata</taxon>
        <taxon>Sacoglossa</taxon>
        <taxon>Placobranchoidea</taxon>
        <taxon>Plakobranchidae</taxon>
        <taxon>Elysia</taxon>
    </lineage>
</organism>
<evidence type="ECO:0000256" key="1">
    <source>
        <dbReference type="SAM" id="MobiDB-lite"/>
    </source>
</evidence>
<sequence length="184" mass="20708">MPGTETNEQKRQPEAVSATKAEQRLGSRDGRPATNHSSSSRNSRALLTNSRGNGARNGIASPRITITPKSSKLGTEPPKNTPRDFTSVTDVKDDSALTRTENGNSRSDDQQLEGSGSLGISVDQQEDYIFEEDELFMTLTEGERNEWETMMTNRSNQLEENLTNHKTWSENFAKRRMFAYCRMR</sequence>
<feature type="region of interest" description="Disordered" evidence="1">
    <location>
        <begin position="1"/>
        <end position="120"/>
    </location>
</feature>
<gene>
    <name evidence="2" type="ORF">RRG08_015336</name>
</gene>
<dbReference type="EMBL" id="JAWDGP010002462">
    <property type="protein sequence ID" value="KAK3782996.1"/>
    <property type="molecule type" value="Genomic_DNA"/>
</dbReference>
<proteinExistence type="predicted"/>
<evidence type="ECO:0000313" key="3">
    <source>
        <dbReference type="Proteomes" id="UP001283361"/>
    </source>
</evidence>
<keyword evidence="3" id="KW-1185">Reference proteome</keyword>
<evidence type="ECO:0000313" key="2">
    <source>
        <dbReference type="EMBL" id="KAK3782996.1"/>
    </source>
</evidence>